<dbReference type="InterPro" id="IPR022902">
    <property type="entry name" value="NAcTrfase_Eis"/>
</dbReference>
<dbReference type="InterPro" id="IPR025559">
    <property type="entry name" value="Eis_dom"/>
</dbReference>
<comment type="caution">
    <text evidence="6">The sequence shown here is derived from an EMBL/GenBank/DDBJ whole genome shotgun (WGS) entry which is preliminary data.</text>
</comment>
<evidence type="ECO:0000256" key="4">
    <source>
        <dbReference type="HAMAP-Rule" id="MF_01812"/>
    </source>
</evidence>
<dbReference type="Pfam" id="PF17668">
    <property type="entry name" value="Acetyltransf_17"/>
    <property type="match status" value="1"/>
</dbReference>
<reference evidence="6 7" key="1">
    <citation type="submission" date="2020-08" db="EMBL/GenBank/DDBJ databases">
        <title>Genomic Encyclopedia of Archaeal and Bacterial Type Strains, Phase II (KMG-II): from individual species to whole genera.</title>
        <authorList>
            <person name="Goeker M."/>
        </authorList>
    </citation>
    <scope>NUCLEOTIDE SEQUENCE [LARGE SCALE GENOMIC DNA]</scope>
    <source>
        <strain evidence="6 7">DSM 43850</strain>
    </source>
</reference>
<proteinExistence type="inferred from homology"/>
<evidence type="ECO:0000259" key="5">
    <source>
        <dbReference type="PROSITE" id="PS51186"/>
    </source>
</evidence>
<dbReference type="Gene3D" id="3.40.630.30">
    <property type="match status" value="2"/>
</dbReference>
<keyword evidence="7" id="KW-1185">Reference proteome</keyword>
<evidence type="ECO:0000313" key="7">
    <source>
        <dbReference type="Proteomes" id="UP000517916"/>
    </source>
</evidence>
<dbReference type="InterPro" id="IPR000182">
    <property type="entry name" value="GNAT_dom"/>
</dbReference>
<evidence type="ECO:0000256" key="2">
    <source>
        <dbReference type="ARBA" id="ARBA00022679"/>
    </source>
</evidence>
<gene>
    <name evidence="6" type="ORF">BC739_004960</name>
</gene>
<dbReference type="PROSITE" id="PS51186">
    <property type="entry name" value="GNAT"/>
    <property type="match status" value="1"/>
</dbReference>
<keyword evidence="3 4" id="KW-0012">Acyltransferase</keyword>
<dbReference type="InterPro" id="IPR041380">
    <property type="entry name" value="Acetyltransf_17"/>
</dbReference>
<dbReference type="NCBIfam" id="NF002367">
    <property type="entry name" value="PRK01346.1-4"/>
    <property type="match status" value="1"/>
</dbReference>
<feature type="binding site" evidence="4">
    <location>
        <begin position="121"/>
        <end position="122"/>
    </location>
    <ligand>
        <name>acetyl-CoA</name>
        <dbReference type="ChEBI" id="CHEBI:57288"/>
    </ligand>
</feature>
<sequence length="409" mass="45011">MSDSSLVTRTLIAAEIPEFVTMVFAAFLDTPTEQTMATESAILEPERTHAVFDGETMIGGGSILSRRMTLPGGLPTPVAAVTMVGVAPGHRRRGAMSSVMRAQLHGLHEQGAEPIATLFASEGGIYSRFGYGAAAMRLEISVPSGTEFWDSVDVGEHRVRELDRATALPLIDELHRAVSTQRTGWLSRTPASWEQYFSESEKMRRIKGRTPYRFVLHPDGYAIYFAVPKWGDRGPEGTAYVSEVVARTPVAYAAVWRYLLDIDLIGTVTYEGAPTDEPIQHLLTDPYQAEQTRYDSLWVRLVDVDRALPLRRYRAPLDVVIDLSDEFCPWNTGRWRLVVGTDEVATVERTEAAADLAMTANELGALFLGGTSALDLAAAQRIQELTPGALRTASRAFSGDHQPHCPEVF</sequence>
<feature type="domain" description="N-acetyltransferase" evidence="5">
    <location>
        <begin position="6"/>
        <end position="155"/>
    </location>
</feature>
<evidence type="ECO:0000313" key="6">
    <source>
        <dbReference type="EMBL" id="MBA8927754.1"/>
    </source>
</evidence>
<dbReference type="Pfam" id="PF13530">
    <property type="entry name" value="SCP2_2"/>
    <property type="match status" value="1"/>
</dbReference>
<feature type="active site" description="Proton acceptor; via carboxylate" evidence="4">
    <location>
        <position position="409"/>
    </location>
</feature>
<organism evidence="6 7">
    <name type="scientific">Kutzneria viridogrisea</name>
    <dbReference type="NCBI Taxonomy" id="47990"/>
    <lineage>
        <taxon>Bacteria</taxon>
        <taxon>Bacillati</taxon>
        <taxon>Actinomycetota</taxon>
        <taxon>Actinomycetes</taxon>
        <taxon>Pseudonocardiales</taxon>
        <taxon>Pseudonocardiaceae</taxon>
        <taxon>Kutzneria</taxon>
    </lineage>
</organism>
<dbReference type="RefSeq" id="WP_025355124.1">
    <property type="nucleotide sequence ID" value="NZ_BAAABQ010000025.1"/>
</dbReference>
<feature type="binding site" evidence="4">
    <location>
        <begin position="84"/>
        <end position="86"/>
    </location>
    <ligand>
        <name>acetyl-CoA</name>
        <dbReference type="ChEBI" id="CHEBI:57288"/>
    </ligand>
</feature>
<dbReference type="PANTHER" id="PTHR37817:SF1">
    <property type="entry name" value="N-ACETYLTRANSFERASE EIS"/>
    <property type="match status" value="1"/>
</dbReference>
<comment type="subunit">
    <text evidence="4">Homohexamer; trimer of dimers.</text>
</comment>
<comment type="similarity">
    <text evidence="1 4">Belongs to the acetyltransferase Eis family.</text>
</comment>
<name>A0ABR6BLI2_9PSEU</name>
<dbReference type="Proteomes" id="UP000517916">
    <property type="component" value="Unassembled WGS sequence"/>
</dbReference>
<dbReference type="Gene3D" id="3.30.1050.10">
    <property type="entry name" value="SCP2 sterol-binding domain"/>
    <property type="match status" value="1"/>
</dbReference>
<protein>
    <submittedName>
        <fullName evidence="6">Acetyltransferase</fullName>
    </submittedName>
</protein>
<keyword evidence="2 4" id="KW-0808">Transferase</keyword>
<feature type="binding site" evidence="4">
    <location>
        <begin position="92"/>
        <end position="97"/>
    </location>
    <ligand>
        <name>acetyl-CoA</name>
        <dbReference type="ChEBI" id="CHEBI:57288"/>
    </ligand>
</feature>
<dbReference type="HAMAP" id="MF_01812">
    <property type="entry name" value="Eis"/>
    <property type="match status" value="1"/>
</dbReference>
<evidence type="ECO:0000256" key="1">
    <source>
        <dbReference type="ARBA" id="ARBA00009213"/>
    </source>
</evidence>
<dbReference type="EMBL" id="JACJID010000003">
    <property type="protein sequence ID" value="MBA8927754.1"/>
    <property type="molecule type" value="Genomic_DNA"/>
</dbReference>
<dbReference type="InterPro" id="IPR036527">
    <property type="entry name" value="SCP2_sterol-bd_dom_sf"/>
</dbReference>
<dbReference type="SUPFAM" id="SSF55718">
    <property type="entry name" value="SCP-like"/>
    <property type="match status" value="1"/>
</dbReference>
<dbReference type="InterPro" id="IPR016181">
    <property type="entry name" value="Acyl_CoA_acyltransferase"/>
</dbReference>
<dbReference type="PANTHER" id="PTHR37817">
    <property type="entry name" value="N-ACETYLTRANSFERASE EIS"/>
    <property type="match status" value="1"/>
</dbReference>
<evidence type="ECO:0000256" key="3">
    <source>
        <dbReference type="ARBA" id="ARBA00023315"/>
    </source>
</evidence>
<accession>A0ABR6BLI2</accession>
<dbReference type="Pfam" id="PF13527">
    <property type="entry name" value="Acetyltransf_9"/>
    <property type="match status" value="1"/>
</dbReference>
<dbReference type="InterPro" id="IPR051554">
    <property type="entry name" value="Acetyltransferase_Eis"/>
</dbReference>
<dbReference type="SUPFAM" id="SSF55729">
    <property type="entry name" value="Acyl-CoA N-acyltransferases (Nat)"/>
    <property type="match status" value="1"/>
</dbReference>
<feature type="active site" description="Proton donor" evidence="4">
    <location>
        <position position="126"/>
    </location>
</feature>